<evidence type="ECO:0000313" key="2">
    <source>
        <dbReference type="EnsemblMetazoa" id="GBRI042511-PA"/>
    </source>
</evidence>
<name>A0A1A9X325_9MUSC</name>
<reference evidence="2" key="2">
    <citation type="submission" date="2020-05" db="UniProtKB">
        <authorList>
            <consortium name="EnsemblMetazoa"/>
        </authorList>
    </citation>
    <scope>IDENTIFICATION</scope>
    <source>
        <strain evidence="2">IAEA</strain>
    </source>
</reference>
<dbReference type="Proteomes" id="UP000091820">
    <property type="component" value="Unassembled WGS sequence"/>
</dbReference>
<evidence type="ECO:0000313" key="3">
    <source>
        <dbReference type="Proteomes" id="UP000091820"/>
    </source>
</evidence>
<keyword evidence="3" id="KW-1185">Reference proteome</keyword>
<dbReference type="STRING" id="37001.A0A1A9X325"/>
<dbReference type="EnsemblMetazoa" id="GBRI042511-RA">
    <property type="protein sequence ID" value="GBRI042511-PA"/>
    <property type="gene ID" value="GBRI042511"/>
</dbReference>
<organism evidence="2 3">
    <name type="scientific">Glossina brevipalpis</name>
    <dbReference type="NCBI Taxonomy" id="37001"/>
    <lineage>
        <taxon>Eukaryota</taxon>
        <taxon>Metazoa</taxon>
        <taxon>Ecdysozoa</taxon>
        <taxon>Arthropoda</taxon>
        <taxon>Hexapoda</taxon>
        <taxon>Insecta</taxon>
        <taxon>Pterygota</taxon>
        <taxon>Neoptera</taxon>
        <taxon>Endopterygota</taxon>
        <taxon>Diptera</taxon>
        <taxon>Brachycera</taxon>
        <taxon>Muscomorpha</taxon>
        <taxon>Hippoboscoidea</taxon>
        <taxon>Glossinidae</taxon>
        <taxon>Glossina</taxon>
    </lineage>
</organism>
<reference evidence="3" key="1">
    <citation type="submission" date="2014-03" db="EMBL/GenBank/DDBJ databases">
        <authorList>
            <person name="Aksoy S."/>
            <person name="Warren W."/>
            <person name="Wilson R.K."/>
        </authorList>
    </citation>
    <scope>NUCLEOTIDE SEQUENCE [LARGE SCALE GENOMIC DNA]</scope>
    <source>
        <strain evidence="3">IAEA</strain>
    </source>
</reference>
<sequence>MAAIFHINQDSEKENPRNKPIKEKLVTTNKSHILQPLGASTLGGSFRDQPNKQGRGNFSLLNNNPSARVIIGGGNNAVSGGNTIMANNNNNNNKVAFRELCHVKANDENVGYGGNRHAANLGVKKSSVVPVEQFKTISVYEDKNDAVTDTHITTVTNKPQSQHYPAAAAAAAAAAGGGAVIETSHDVVGKENLYGEKQQQRQQQRISTEKSDSLVQKYEENEYILDTTPMSVTEILSPMSVDRSVINSQLFTDESNSEEIADICESSSNDKLQLPRNDRERFFDVVEYQRDILEYFRESEDMGLR</sequence>
<dbReference type="AlphaFoldDB" id="A0A1A9X325"/>
<feature type="compositionally biased region" description="Polar residues" evidence="1">
    <location>
        <begin position="51"/>
        <end position="62"/>
    </location>
</feature>
<accession>A0A1A9X325</accession>
<feature type="region of interest" description="Disordered" evidence="1">
    <location>
        <begin position="38"/>
        <end position="62"/>
    </location>
</feature>
<evidence type="ECO:0000256" key="1">
    <source>
        <dbReference type="SAM" id="MobiDB-lite"/>
    </source>
</evidence>
<proteinExistence type="predicted"/>
<protein>
    <submittedName>
        <fullName evidence="2">Uncharacterized protein</fullName>
    </submittedName>
</protein>
<dbReference type="VEuPathDB" id="VectorBase:GBRI042511"/>